<evidence type="ECO:0000313" key="2">
    <source>
        <dbReference type="Proteomes" id="UP000187486"/>
    </source>
</evidence>
<keyword evidence="2" id="KW-1185">Reference proteome</keyword>
<name>A0A1R0KRT7_9PSEU</name>
<gene>
    <name evidence="1" type="ORF">BS329_18870</name>
</gene>
<protein>
    <submittedName>
        <fullName evidence="1">Uncharacterized protein</fullName>
    </submittedName>
</protein>
<evidence type="ECO:0000313" key="1">
    <source>
        <dbReference type="EMBL" id="OLZ50496.1"/>
    </source>
</evidence>
<dbReference type="Proteomes" id="UP000187486">
    <property type="component" value="Unassembled WGS sequence"/>
</dbReference>
<proteinExistence type="predicted"/>
<dbReference type="AlphaFoldDB" id="A0A1R0KRT7"/>
<accession>A0A1R0KRT7</accession>
<reference evidence="1 2" key="1">
    <citation type="submission" date="2016-01" db="EMBL/GenBank/DDBJ databases">
        <title>Amycolatopsis coloradensis genome sequencing and assembly.</title>
        <authorList>
            <person name="Mayilraj S."/>
        </authorList>
    </citation>
    <scope>NUCLEOTIDE SEQUENCE [LARGE SCALE GENOMIC DNA]</scope>
    <source>
        <strain evidence="1 2">DSM 44225</strain>
    </source>
</reference>
<sequence length="69" mass="7367">MYKAGQFIEAADMVRELADEHEDVADADVTLCVHAGIAASDVICRARLGEHAQGENHDEDLQPPSGYGG</sequence>
<organism evidence="1 2">
    <name type="scientific">Amycolatopsis coloradensis</name>
    <dbReference type="NCBI Taxonomy" id="76021"/>
    <lineage>
        <taxon>Bacteria</taxon>
        <taxon>Bacillati</taxon>
        <taxon>Actinomycetota</taxon>
        <taxon>Actinomycetes</taxon>
        <taxon>Pseudonocardiales</taxon>
        <taxon>Pseudonocardiaceae</taxon>
        <taxon>Amycolatopsis</taxon>
    </lineage>
</organism>
<comment type="caution">
    <text evidence="1">The sequence shown here is derived from an EMBL/GenBank/DDBJ whole genome shotgun (WGS) entry which is preliminary data.</text>
</comment>
<dbReference type="EMBL" id="MQUQ01000010">
    <property type="protein sequence ID" value="OLZ50496.1"/>
    <property type="molecule type" value="Genomic_DNA"/>
</dbReference>